<dbReference type="AlphaFoldDB" id="A0A8X8Z3Z5"/>
<dbReference type="InterPro" id="IPR000008">
    <property type="entry name" value="C2_dom"/>
</dbReference>
<gene>
    <name evidence="2" type="ORF">SASPL_148108</name>
</gene>
<protein>
    <recommendedName>
        <fullName evidence="1">C2 domain-containing protein</fullName>
    </recommendedName>
</protein>
<proteinExistence type="predicted"/>
<feature type="domain" description="C2" evidence="1">
    <location>
        <begin position="1"/>
        <end position="111"/>
    </location>
</feature>
<comment type="caution">
    <text evidence="2">The sequence shown here is derived from an EMBL/GenBank/DDBJ whole genome shotgun (WGS) entry which is preliminary data.</text>
</comment>
<organism evidence="2">
    <name type="scientific">Salvia splendens</name>
    <name type="common">Scarlet sage</name>
    <dbReference type="NCBI Taxonomy" id="180675"/>
    <lineage>
        <taxon>Eukaryota</taxon>
        <taxon>Viridiplantae</taxon>
        <taxon>Streptophyta</taxon>
        <taxon>Embryophyta</taxon>
        <taxon>Tracheophyta</taxon>
        <taxon>Spermatophyta</taxon>
        <taxon>Magnoliopsida</taxon>
        <taxon>eudicotyledons</taxon>
        <taxon>Gunneridae</taxon>
        <taxon>Pentapetalae</taxon>
        <taxon>asterids</taxon>
        <taxon>lamiids</taxon>
        <taxon>Lamiales</taxon>
        <taxon>Lamiaceae</taxon>
        <taxon>Nepetoideae</taxon>
        <taxon>Mentheae</taxon>
        <taxon>Salviinae</taxon>
        <taxon>Salvia</taxon>
        <taxon>Salvia subgen. Calosphace</taxon>
        <taxon>core Calosphace</taxon>
    </lineage>
</organism>
<reference evidence="2" key="2">
    <citation type="submission" date="2020-08" db="EMBL/GenBank/DDBJ databases">
        <title>Plant Genome Project.</title>
        <authorList>
            <person name="Zhang R.-G."/>
        </authorList>
    </citation>
    <scope>NUCLEOTIDE SEQUENCE</scope>
    <source>
        <strain evidence="2">Huo1</strain>
        <tissue evidence="2">Leaf</tissue>
    </source>
</reference>
<dbReference type="InterPro" id="IPR044750">
    <property type="entry name" value="C2_SRC2/BAP"/>
</dbReference>
<evidence type="ECO:0000313" key="2">
    <source>
        <dbReference type="EMBL" id="KAG6390374.1"/>
    </source>
</evidence>
<dbReference type="GO" id="GO:0006952">
    <property type="term" value="P:defense response"/>
    <property type="evidence" value="ECO:0007669"/>
    <property type="project" value="InterPro"/>
</dbReference>
<dbReference type="Gene3D" id="2.60.40.150">
    <property type="entry name" value="C2 domain"/>
    <property type="match status" value="1"/>
</dbReference>
<dbReference type="InterPro" id="IPR035892">
    <property type="entry name" value="C2_domain_sf"/>
</dbReference>
<dbReference type="SMART" id="SM00239">
    <property type="entry name" value="C2"/>
    <property type="match status" value="1"/>
</dbReference>
<dbReference type="OrthoDB" id="270970at2759"/>
<accession>A0A8X8Z3Z5</accession>
<dbReference type="PANTHER" id="PTHR32246:SF22">
    <property type="entry name" value="C2 DOMAIN-CONTAINING PROTEIN"/>
    <property type="match status" value="1"/>
</dbReference>
<dbReference type="SUPFAM" id="SSF49562">
    <property type="entry name" value="C2 domain (Calcium/lipid-binding domain, CaLB)"/>
    <property type="match status" value="1"/>
</dbReference>
<evidence type="ECO:0000259" key="1">
    <source>
        <dbReference type="PROSITE" id="PS50004"/>
    </source>
</evidence>
<sequence>MECRKFEIILVSANNLPDVRSFGRLKVYAEVSINGEPDTSMRTTVDTDGETNPRWNFPLEYTIEEASLQNPGLVVGVKLYCERTLGDRYIGEVNISVKGLFDYGPRVENVLTYTVDGAEGGKLNILYNFGNKFLAPKLSLGMKVLDAGLKVMVQGTLFFLTEDFKDL</sequence>
<dbReference type="Proteomes" id="UP000298416">
    <property type="component" value="Unassembled WGS sequence"/>
</dbReference>
<dbReference type="Pfam" id="PF00168">
    <property type="entry name" value="C2"/>
    <property type="match status" value="1"/>
</dbReference>
<dbReference type="EMBL" id="PNBA02000019">
    <property type="protein sequence ID" value="KAG6390374.1"/>
    <property type="molecule type" value="Genomic_DNA"/>
</dbReference>
<name>A0A8X8Z3Z5_SALSN</name>
<dbReference type="PANTHER" id="PTHR32246">
    <property type="entry name" value="INGRESSION PROTEIN FIC1"/>
    <property type="match status" value="1"/>
</dbReference>
<keyword evidence="3" id="KW-1185">Reference proteome</keyword>
<dbReference type="PROSITE" id="PS50004">
    <property type="entry name" value="C2"/>
    <property type="match status" value="1"/>
</dbReference>
<evidence type="ECO:0000313" key="3">
    <source>
        <dbReference type="Proteomes" id="UP000298416"/>
    </source>
</evidence>
<dbReference type="CDD" id="cd04051">
    <property type="entry name" value="C2_SRC2_like"/>
    <property type="match status" value="1"/>
</dbReference>
<reference evidence="2" key="1">
    <citation type="submission" date="2018-01" db="EMBL/GenBank/DDBJ databases">
        <authorList>
            <person name="Mao J.F."/>
        </authorList>
    </citation>
    <scope>NUCLEOTIDE SEQUENCE</scope>
    <source>
        <strain evidence="2">Huo1</strain>
        <tissue evidence="2">Leaf</tissue>
    </source>
</reference>